<keyword evidence="3 6" id="KW-0285">Flavoprotein</keyword>
<comment type="similarity">
    <text evidence="2 6">Belongs to the acyl-CoA dehydrogenase family.</text>
</comment>
<dbReference type="InterPro" id="IPR037069">
    <property type="entry name" value="AcylCoA_DH/ox_N_sf"/>
</dbReference>
<keyword evidence="11" id="KW-1185">Reference proteome</keyword>
<keyword evidence="4 6" id="KW-0274">FAD</keyword>
<comment type="caution">
    <text evidence="10">The sequence shown here is derived from an EMBL/GenBank/DDBJ whole genome shotgun (WGS) entry which is preliminary data.</text>
</comment>
<evidence type="ECO:0000256" key="5">
    <source>
        <dbReference type="ARBA" id="ARBA00023002"/>
    </source>
</evidence>
<dbReference type="InterPro" id="IPR009100">
    <property type="entry name" value="AcylCoA_DH/oxidase_NM_dom_sf"/>
</dbReference>
<comment type="cofactor">
    <cofactor evidence="1 6">
        <name>FAD</name>
        <dbReference type="ChEBI" id="CHEBI:57692"/>
    </cofactor>
</comment>
<dbReference type="InterPro" id="IPR006089">
    <property type="entry name" value="Acyl-CoA_DH_CS"/>
</dbReference>
<keyword evidence="5 6" id="KW-0560">Oxidoreductase</keyword>
<evidence type="ECO:0000259" key="9">
    <source>
        <dbReference type="Pfam" id="PF02771"/>
    </source>
</evidence>
<dbReference type="PANTHER" id="PTHR48083:SF28">
    <property type="entry name" value="ACYL-COA DEHYDROGENASE FAMILY PROTEIN (AFU_ORTHOLOGUE AFUA_6G10880)-RELATED"/>
    <property type="match status" value="1"/>
</dbReference>
<dbReference type="Pfam" id="PF02770">
    <property type="entry name" value="Acyl-CoA_dh_M"/>
    <property type="match status" value="1"/>
</dbReference>
<dbReference type="InterPro" id="IPR009075">
    <property type="entry name" value="AcylCo_DH/oxidase_C"/>
</dbReference>
<dbReference type="InterPro" id="IPR050741">
    <property type="entry name" value="Acyl-CoA_dehydrogenase"/>
</dbReference>
<evidence type="ECO:0000313" key="11">
    <source>
        <dbReference type="Proteomes" id="UP001596220"/>
    </source>
</evidence>
<dbReference type="Gene3D" id="1.10.540.10">
    <property type="entry name" value="Acyl-CoA dehydrogenase/oxidase, N-terminal domain"/>
    <property type="match status" value="1"/>
</dbReference>
<organism evidence="10 11">
    <name type="scientific">Saccharothrix lopnurensis</name>
    <dbReference type="NCBI Taxonomy" id="1670621"/>
    <lineage>
        <taxon>Bacteria</taxon>
        <taxon>Bacillati</taxon>
        <taxon>Actinomycetota</taxon>
        <taxon>Actinomycetes</taxon>
        <taxon>Pseudonocardiales</taxon>
        <taxon>Pseudonocardiaceae</taxon>
        <taxon>Saccharothrix</taxon>
    </lineage>
</organism>
<dbReference type="PANTHER" id="PTHR48083">
    <property type="entry name" value="MEDIUM-CHAIN SPECIFIC ACYL-COA DEHYDROGENASE, MITOCHONDRIAL-RELATED"/>
    <property type="match status" value="1"/>
</dbReference>
<dbReference type="EMBL" id="JBHSQO010000014">
    <property type="protein sequence ID" value="MFC6090899.1"/>
    <property type="molecule type" value="Genomic_DNA"/>
</dbReference>
<evidence type="ECO:0000313" key="10">
    <source>
        <dbReference type="EMBL" id="MFC6090899.1"/>
    </source>
</evidence>
<evidence type="ECO:0000259" key="7">
    <source>
        <dbReference type="Pfam" id="PF00441"/>
    </source>
</evidence>
<proteinExistence type="inferred from homology"/>
<evidence type="ECO:0000256" key="3">
    <source>
        <dbReference type="ARBA" id="ARBA00022630"/>
    </source>
</evidence>
<protein>
    <submittedName>
        <fullName evidence="10">Acyl-CoA dehydrogenase family protein</fullName>
    </submittedName>
</protein>
<dbReference type="Proteomes" id="UP001596220">
    <property type="component" value="Unassembled WGS sequence"/>
</dbReference>
<evidence type="ECO:0000256" key="4">
    <source>
        <dbReference type="ARBA" id="ARBA00022827"/>
    </source>
</evidence>
<dbReference type="InterPro" id="IPR006091">
    <property type="entry name" value="Acyl-CoA_Oxase/DH_mid-dom"/>
</dbReference>
<evidence type="ECO:0000256" key="1">
    <source>
        <dbReference type="ARBA" id="ARBA00001974"/>
    </source>
</evidence>
<dbReference type="Pfam" id="PF02771">
    <property type="entry name" value="Acyl-CoA_dh_N"/>
    <property type="match status" value="1"/>
</dbReference>
<dbReference type="InterPro" id="IPR013786">
    <property type="entry name" value="AcylCoA_DH/ox_N"/>
</dbReference>
<dbReference type="Gene3D" id="2.40.110.10">
    <property type="entry name" value="Butyryl-CoA Dehydrogenase, subunit A, domain 2"/>
    <property type="match status" value="1"/>
</dbReference>
<feature type="domain" description="Acyl-CoA dehydrogenase/oxidase C-terminal" evidence="7">
    <location>
        <begin position="231"/>
        <end position="379"/>
    </location>
</feature>
<evidence type="ECO:0000259" key="8">
    <source>
        <dbReference type="Pfam" id="PF02770"/>
    </source>
</evidence>
<dbReference type="InterPro" id="IPR036250">
    <property type="entry name" value="AcylCo_DH-like_C"/>
</dbReference>
<name>A0ABW1P7D2_9PSEU</name>
<dbReference type="Pfam" id="PF00441">
    <property type="entry name" value="Acyl-CoA_dh_1"/>
    <property type="match status" value="1"/>
</dbReference>
<reference evidence="11" key="1">
    <citation type="journal article" date="2019" name="Int. J. Syst. Evol. Microbiol.">
        <title>The Global Catalogue of Microorganisms (GCM) 10K type strain sequencing project: providing services to taxonomists for standard genome sequencing and annotation.</title>
        <authorList>
            <consortium name="The Broad Institute Genomics Platform"/>
            <consortium name="The Broad Institute Genome Sequencing Center for Infectious Disease"/>
            <person name="Wu L."/>
            <person name="Ma J."/>
        </authorList>
    </citation>
    <scope>NUCLEOTIDE SEQUENCE [LARGE SCALE GENOMIC DNA]</scope>
    <source>
        <strain evidence="11">CGMCC 4.7246</strain>
    </source>
</reference>
<dbReference type="PROSITE" id="PS00073">
    <property type="entry name" value="ACYL_COA_DH_2"/>
    <property type="match status" value="1"/>
</dbReference>
<accession>A0ABW1P7D2</accession>
<feature type="domain" description="Acyl-CoA oxidase/dehydrogenase middle" evidence="8">
    <location>
        <begin position="125"/>
        <end position="216"/>
    </location>
</feature>
<gene>
    <name evidence="10" type="ORF">ACFP3R_16595</name>
</gene>
<dbReference type="SUPFAM" id="SSF56645">
    <property type="entry name" value="Acyl-CoA dehydrogenase NM domain-like"/>
    <property type="match status" value="1"/>
</dbReference>
<evidence type="ECO:0000256" key="2">
    <source>
        <dbReference type="ARBA" id="ARBA00009347"/>
    </source>
</evidence>
<dbReference type="RefSeq" id="WP_380637099.1">
    <property type="nucleotide sequence ID" value="NZ_JBHSQO010000014.1"/>
</dbReference>
<dbReference type="SUPFAM" id="SSF47203">
    <property type="entry name" value="Acyl-CoA dehydrogenase C-terminal domain-like"/>
    <property type="match status" value="1"/>
</dbReference>
<dbReference type="PROSITE" id="PS00072">
    <property type="entry name" value="ACYL_COA_DH_1"/>
    <property type="match status" value="1"/>
</dbReference>
<feature type="domain" description="Acyl-CoA dehydrogenase/oxidase N-terminal" evidence="9">
    <location>
        <begin position="9"/>
        <end position="121"/>
    </location>
</feature>
<evidence type="ECO:0000256" key="6">
    <source>
        <dbReference type="RuleBase" id="RU362125"/>
    </source>
</evidence>
<dbReference type="InterPro" id="IPR046373">
    <property type="entry name" value="Acyl-CoA_Oxase/DH_mid-dom_sf"/>
</dbReference>
<sequence length="383" mass="40791">MTTTDLFDTPERRDLRATVRRFTEREVVPHLADWERAGELPRELHRRAAAIGLLAIGFPEAAGGAGDLLDTVVVTEELIQAGGSSGLVAALFTHGIAVPHIIDAGDPGLVDRFARPALAGELIGALAITEPGGGSDVAALRTTARRDGDHYVVDGAKTFITSGARADFVTTAVRTGGPGHQGVSLLVVERGTPGFAVDRRLEKMGWHCSDTAELSFVGARVPAANLVGAENSGFGLIMRQFQAERISLAVQAYATAQRALDLTAAYVRRRETFGKPLIARQVVSHRLVGMAQRVDLARTYTREVAARVARGEEAVAQVCFAKNAAVEACSHVVDQAVQLHGGAGYLRDTEVERHYRDARILGIGGGATEVMTELAARRLGYTA</sequence>
<dbReference type="Gene3D" id="1.20.140.10">
    <property type="entry name" value="Butyryl-CoA Dehydrogenase, subunit A, domain 3"/>
    <property type="match status" value="1"/>
</dbReference>